<dbReference type="GO" id="GO:0005886">
    <property type="term" value="C:plasma membrane"/>
    <property type="evidence" value="ECO:0007669"/>
    <property type="project" value="TreeGrafter"/>
</dbReference>
<dbReference type="GO" id="GO:0005739">
    <property type="term" value="C:mitochondrion"/>
    <property type="evidence" value="ECO:0007669"/>
    <property type="project" value="TreeGrafter"/>
</dbReference>
<dbReference type="GO" id="GO:0009247">
    <property type="term" value="P:glycolipid biosynthetic process"/>
    <property type="evidence" value="ECO:0007669"/>
    <property type="project" value="TreeGrafter"/>
</dbReference>
<comment type="similarity">
    <text evidence="1">Belongs to the saccharopine dehydrogenase family.</text>
</comment>
<dbReference type="InterPro" id="IPR051276">
    <property type="entry name" value="Saccharopine_DH-like_oxidrdct"/>
</dbReference>
<accession>A0AAE0Y1H4</accession>
<name>A0AAE0Y1H4_9GAST</name>
<dbReference type="SUPFAM" id="SSF51735">
    <property type="entry name" value="NAD(P)-binding Rossmann-fold domains"/>
    <property type="match status" value="1"/>
</dbReference>
<evidence type="ECO:0000313" key="4">
    <source>
        <dbReference type="EMBL" id="KAK3729159.1"/>
    </source>
</evidence>
<dbReference type="AlphaFoldDB" id="A0AAE0Y1H4"/>
<sequence>MEKDSKQYDLVVFGASGFTGQFMVEEVSRIADEENLTWAIAGRNMSKLQKVLNEASTNSGKNLEETPIIIADVDSLKSLDEMASQARVILNVCGPYTLFGEPVIRACIEHGTHHLDLCGEQEFLENMQLLYHSKAKENNVLIIGAAGTGCVGAEAGMLFMLDKFKDGQLTSVEAFLNVEFGPLGGGLNAGTFDSLIHSWGRSKELANIRQQLFPEPLPQVAHKLPARSTVSFSEDTKLWCVPTAGVDNSVTERTIRDHLKTGVLKSPVEFFMYMCQPSWLATWGLNLFTTILHFLCFFSVGRWFLLKIFKNVKGPTREQIQGTSFSITYSGYGYDSVASADAGEKPNRRVVAKMTGEEPFYISTSINLVQGAVVILKEAKSLRHKGGVITPGAAFFGTNLLERLEKCGVRITTTSDTVEPN</sequence>
<dbReference type="Proteomes" id="UP001283361">
    <property type="component" value="Unassembled WGS sequence"/>
</dbReference>
<evidence type="ECO:0000313" key="5">
    <source>
        <dbReference type="Proteomes" id="UP001283361"/>
    </source>
</evidence>
<evidence type="ECO:0000256" key="2">
    <source>
        <dbReference type="SAM" id="Phobius"/>
    </source>
</evidence>
<gene>
    <name evidence="4" type="ORF">RRG08_025500</name>
</gene>
<keyword evidence="2" id="KW-0812">Transmembrane</keyword>
<dbReference type="InterPro" id="IPR036291">
    <property type="entry name" value="NAD(P)-bd_dom_sf"/>
</dbReference>
<dbReference type="GO" id="GO:0005811">
    <property type="term" value="C:lipid droplet"/>
    <property type="evidence" value="ECO:0007669"/>
    <property type="project" value="TreeGrafter"/>
</dbReference>
<evidence type="ECO:0000256" key="1">
    <source>
        <dbReference type="ARBA" id="ARBA00038048"/>
    </source>
</evidence>
<reference evidence="4" key="1">
    <citation type="journal article" date="2023" name="G3 (Bethesda)">
        <title>A reference genome for the long-term kleptoplast-retaining sea slug Elysia crispata morphotype clarki.</title>
        <authorList>
            <person name="Eastman K.E."/>
            <person name="Pendleton A.L."/>
            <person name="Shaikh M.A."/>
            <person name="Suttiyut T."/>
            <person name="Ogas R."/>
            <person name="Tomko P."/>
            <person name="Gavelis G."/>
            <person name="Widhalm J.R."/>
            <person name="Wisecaver J.H."/>
        </authorList>
    </citation>
    <scope>NUCLEOTIDE SEQUENCE</scope>
    <source>
        <strain evidence="4">ECLA1</strain>
    </source>
</reference>
<organism evidence="4 5">
    <name type="scientific">Elysia crispata</name>
    <name type="common">lettuce slug</name>
    <dbReference type="NCBI Taxonomy" id="231223"/>
    <lineage>
        <taxon>Eukaryota</taxon>
        <taxon>Metazoa</taxon>
        <taxon>Spiralia</taxon>
        <taxon>Lophotrochozoa</taxon>
        <taxon>Mollusca</taxon>
        <taxon>Gastropoda</taxon>
        <taxon>Heterobranchia</taxon>
        <taxon>Euthyneura</taxon>
        <taxon>Panpulmonata</taxon>
        <taxon>Sacoglossa</taxon>
        <taxon>Placobranchoidea</taxon>
        <taxon>Plakobranchidae</taxon>
        <taxon>Elysia</taxon>
    </lineage>
</organism>
<dbReference type="Pfam" id="PF03435">
    <property type="entry name" value="Sacchrp_dh_NADP"/>
    <property type="match status" value="1"/>
</dbReference>
<keyword evidence="2" id="KW-0472">Membrane</keyword>
<dbReference type="InterPro" id="IPR005097">
    <property type="entry name" value="Sacchrp_dh_NADP-bd"/>
</dbReference>
<dbReference type="FunFam" id="3.40.50.720:FF:000178">
    <property type="entry name" value="Saccharopine dehydrogenase-like oxidoreductase"/>
    <property type="match status" value="1"/>
</dbReference>
<comment type="caution">
    <text evidence="4">The sequence shown here is derived from an EMBL/GenBank/DDBJ whole genome shotgun (WGS) entry which is preliminary data.</text>
</comment>
<keyword evidence="5" id="KW-1185">Reference proteome</keyword>
<dbReference type="Gene3D" id="3.40.50.720">
    <property type="entry name" value="NAD(P)-binding Rossmann-like Domain"/>
    <property type="match status" value="1"/>
</dbReference>
<feature type="domain" description="Saccharopine dehydrogenase NADP binding" evidence="3">
    <location>
        <begin position="11"/>
        <end position="143"/>
    </location>
</feature>
<feature type="transmembrane region" description="Helical" evidence="2">
    <location>
        <begin position="283"/>
        <end position="305"/>
    </location>
</feature>
<protein>
    <recommendedName>
        <fullName evidence="3">Saccharopine dehydrogenase NADP binding domain-containing protein</fullName>
    </recommendedName>
</protein>
<dbReference type="PANTHER" id="PTHR12286">
    <property type="entry name" value="SACCHAROPINE DEHYDROGENASE-LIKE OXIDOREDUCTASE"/>
    <property type="match status" value="1"/>
</dbReference>
<dbReference type="PANTHER" id="PTHR12286:SF5">
    <property type="entry name" value="SACCHAROPINE DEHYDROGENASE-LIKE OXIDOREDUCTASE"/>
    <property type="match status" value="1"/>
</dbReference>
<keyword evidence="2" id="KW-1133">Transmembrane helix</keyword>
<evidence type="ECO:0000259" key="3">
    <source>
        <dbReference type="Pfam" id="PF03435"/>
    </source>
</evidence>
<proteinExistence type="inferred from homology"/>
<dbReference type="EMBL" id="JAWDGP010007158">
    <property type="protein sequence ID" value="KAK3729159.1"/>
    <property type="molecule type" value="Genomic_DNA"/>
</dbReference>